<keyword evidence="3" id="KW-0479">Metal-binding</keyword>
<evidence type="ECO:0000256" key="4">
    <source>
        <dbReference type="ARBA" id="ARBA00022833"/>
    </source>
</evidence>
<feature type="domain" description="Enoyl reductase (ER)" evidence="6">
    <location>
        <begin position="18"/>
        <end position="366"/>
    </location>
</feature>
<dbReference type="InterPro" id="IPR036291">
    <property type="entry name" value="NAD(P)-bd_dom_sf"/>
</dbReference>
<comment type="cofactor">
    <cofactor evidence="1">
        <name>Zn(2+)</name>
        <dbReference type="ChEBI" id="CHEBI:29105"/>
    </cofactor>
</comment>
<dbReference type="SMART" id="SM00829">
    <property type="entry name" value="PKS_ER"/>
    <property type="match status" value="1"/>
</dbReference>
<organism evidence="7">
    <name type="scientific">freshwater metagenome</name>
    <dbReference type="NCBI Taxonomy" id="449393"/>
    <lineage>
        <taxon>unclassified sequences</taxon>
        <taxon>metagenomes</taxon>
        <taxon>ecological metagenomes</taxon>
    </lineage>
</organism>
<dbReference type="InterPro" id="IPR013154">
    <property type="entry name" value="ADH-like_N"/>
</dbReference>
<protein>
    <submittedName>
        <fullName evidence="7">Unannotated protein</fullName>
    </submittedName>
</protein>
<comment type="similarity">
    <text evidence="2">Belongs to the zinc-containing alcohol dehydrogenase family.</text>
</comment>
<dbReference type="SUPFAM" id="SSF51735">
    <property type="entry name" value="NAD(P)-binding Rossmann-fold domains"/>
    <property type="match status" value="1"/>
</dbReference>
<keyword evidence="5" id="KW-0560">Oxidoreductase</keyword>
<dbReference type="Gene3D" id="3.90.180.10">
    <property type="entry name" value="Medium-chain alcohol dehydrogenases, catalytic domain"/>
    <property type="match status" value="1"/>
</dbReference>
<dbReference type="InterPro" id="IPR011032">
    <property type="entry name" value="GroES-like_sf"/>
</dbReference>
<evidence type="ECO:0000256" key="3">
    <source>
        <dbReference type="ARBA" id="ARBA00022723"/>
    </source>
</evidence>
<name>A0A6J7UY38_9ZZZZ</name>
<dbReference type="InterPro" id="IPR013149">
    <property type="entry name" value="ADH-like_C"/>
</dbReference>
<dbReference type="InterPro" id="IPR002328">
    <property type="entry name" value="ADH_Zn_CS"/>
</dbReference>
<evidence type="ECO:0000259" key="6">
    <source>
        <dbReference type="SMART" id="SM00829"/>
    </source>
</evidence>
<dbReference type="InterPro" id="IPR020843">
    <property type="entry name" value="ER"/>
</dbReference>
<reference evidence="7" key="1">
    <citation type="submission" date="2020-05" db="EMBL/GenBank/DDBJ databases">
        <authorList>
            <person name="Chiriac C."/>
            <person name="Salcher M."/>
            <person name="Ghai R."/>
            <person name="Kavagutti S V."/>
        </authorList>
    </citation>
    <scope>NUCLEOTIDE SEQUENCE</scope>
</reference>
<dbReference type="PANTHER" id="PTHR43350:SF21">
    <property type="entry name" value="S-NITROSOMYCOTHIOL REDUCTASE MSCR"/>
    <property type="match status" value="1"/>
</dbReference>
<dbReference type="Pfam" id="PF00107">
    <property type="entry name" value="ADH_zinc_N"/>
    <property type="match status" value="1"/>
</dbReference>
<sequence>MKISGAVLERIGDLRPFSTSQPICVQTLDLEAPGPGELLIKIEIASVCHSDLSVVNGSRPRPVPMLLGHEAAGIIEAIGEGVHDVSVGQRVVTTFLPRCENCTACASGGRAPCVNGSAANAAGTLLSGRSRLTLNGARIKHHLGVSGFATHAVVDRHSVVIVDHSVPARIAAMMGCAVLTGGGAVINSGQLLQGETLLVIGLGGVGMSAVFAGLATKNVIVIGVDARPEKLEVARIFGASETYLPSEALKAGIKADVVIEAVGSAKALESAIALTAPGGRTVTVGLPASTDLSTFSPLGLVAEGRSIIGSYMGSSIPSRDIPIFVQMWQEGKFPIEKLISAEIELSQINHAMDDLADGNALRQLIVFP</sequence>
<gene>
    <name evidence="7" type="ORF">UFOPK4401_00073</name>
</gene>
<dbReference type="Gene3D" id="3.40.50.720">
    <property type="entry name" value="NAD(P)-binding Rossmann-like Domain"/>
    <property type="match status" value="1"/>
</dbReference>
<dbReference type="GO" id="GO:0016491">
    <property type="term" value="F:oxidoreductase activity"/>
    <property type="evidence" value="ECO:0007669"/>
    <property type="project" value="UniProtKB-KW"/>
</dbReference>
<evidence type="ECO:0000256" key="2">
    <source>
        <dbReference type="ARBA" id="ARBA00008072"/>
    </source>
</evidence>
<accession>A0A6J7UY38</accession>
<dbReference type="SUPFAM" id="SSF50129">
    <property type="entry name" value="GroES-like"/>
    <property type="match status" value="2"/>
</dbReference>
<dbReference type="PROSITE" id="PS00059">
    <property type="entry name" value="ADH_ZINC"/>
    <property type="match status" value="1"/>
</dbReference>
<evidence type="ECO:0000256" key="1">
    <source>
        <dbReference type="ARBA" id="ARBA00001947"/>
    </source>
</evidence>
<proteinExistence type="inferred from homology"/>
<dbReference type="EMBL" id="CAFBRB010000003">
    <property type="protein sequence ID" value="CAB5070913.1"/>
    <property type="molecule type" value="Genomic_DNA"/>
</dbReference>
<evidence type="ECO:0000313" key="7">
    <source>
        <dbReference type="EMBL" id="CAB5070913.1"/>
    </source>
</evidence>
<evidence type="ECO:0000256" key="5">
    <source>
        <dbReference type="ARBA" id="ARBA00023002"/>
    </source>
</evidence>
<dbReference type="GO" id="GO:0008270">
    <property type="term" value="F:zinc ion binding"/>
    <property type="evidence" value="ECO:0007669"/>
    <property type="project" value="InterPro"/>
</dbReference>
<dbReference type="AlphaFoldDB" id="A0A6J7UY38"/>
<dbReference type="Pfam" id="PF08240">
    <property type="entry name" value="ADH_N"/>
    <property type="match status" value="1"/>
</dbReference>
<dbReference type="PANTHER" id="PTHR43350">
    <property type="entry name" value="NAD-DEPENDENT ALCOHOL DEHYDROGENASE"/>
    <property type="match status" value="1"/>
</dbReference>
<keyword evidence="4" id="KW-0862">Zinc</keyword>